<comment type="caution">
    <text evidence="1">The sequence shown here is derived from an EMBL/GenBank/DDBJ whole genome shotgun (WGS) entry which is preliminary data.</text>
</comment>
<feature type="non-terminal residue" evidence="1">
    <location>
        <position position="64"/>
    </location>
</feature>
<dbReference type="InterPro" id="IPR010869">
    <property type="entry name" value="DUF1501"/>
</dbReference>
<reference evidence="1 2" key="2">
    <citation type="submission" date="2019-08" db="EMBL/GenBank/DDBJ databases">
        <authorList>
            <person name="Henke P."/>
        </authorList>
    </citation>
    <scope>NUCLEOTIDE SEQUENCE [LARGE SCALE GENOMIC DNA]</scope>
    <source>
        <strain evidence="1">Phe10_nw2017</strain>
    </source>
</reference>
<evidence type="ECO:0000313" key="2">
    <source>
        <dbReference type="Proteomes" id="UP000321083"/>
    </source>
</evidence>
<dbReference type="EMBL" id="SRHE01000842">
    <property type="protein sequence ID" value="TWW08102.1"/>
    <property type="molecule type" value="Genomic_DNA"/>
</dbReference>
<dbReference type="AlphaFoldDB" id="A0A5C6M240"/>
<reference evidence="1 2" key="1">
    <citation type="submission" date="2019-08" db="EMBL/GenBank/DDBJ databases">
        <title>100 year-old enigma solved: identification of Planctomyces bekefii, the type genus and species of the phylum Planctomycetes.</title>
        <authorList>
            <person name="Svetlana D.N."/>
            <person name="Overmann J."/>
        </authorList>
    </citation>
    <scope>NUCLEOTIDE SEQUENCE [LARGE SCALE GENOMIC DNA]</scope>
    <source>
        <strain evidence="1">Phe10_nw2017</strain>
    </source>
</reference>
<gene>
    <name evidence="1" type="ORF">E3A20_27670</name>
</gene>
<proteinExistence type="predicted"/>
<sequence>MPLKRQLMDEICVLRSTWTDNPNHGPALLLMNNGTILPIRPSMGSWLLWGFGSENRYILLYCAV</sequence>
<protein>
    <submittedName>
        <fullName evidence="1">Uncharacterized protein</fullName>
    </submittedName>
</protein>
<name>A0A5C6M240_9PLAN</name>
<dbReference type="Pfam" id="PF07394">
    <property type="entry name" value="DUF1501"/>
    <property type="match status" value="1"/>
</dbReference>
<keyword evidence="2" id="KW-1185">Reference proteome</keyword>
<evidence type="ECO:0000313" key="1">
    <source>
        <dbReference type="EMBL" id="TWW08102.1"/>
    </source>
</evidence>
<accession>A0A5C6M240</accession>
<organism evidence="1 2">
    <name type="scientific">Planctomyces bekefii</name>
    <dbReference type="NCBI Taxonomy" id="1653850"/>
    <lineage>
        <taxon>Bacteria</taxon>
        <taxon>Pseudomonadati</taxon>
        <taxon>Planctomycetota</taxon>
        <taxon>Planctomycetia</taxon>
        <taxon>Planctomycetales</taxon>
        <taxon>Planctomycetaceae</taxon>
        <taxon>Planctomyces</taxon>
    </lineage>
</organism>
<dbReference type="Proteomes" id="UP000321083">
    <property type="component" value="Unassembled WGS sequence"/>
</dbReference>